<name>A0A0G0T4X7_9BACT</name>
<feature type="compositionally biased region" description="Basic and acidic residues" evidence="1">
    <location>
        <begin position="13"/>
        <end position="30"/>
    </location>
</feature>
<reference evidence="2 3" key="1">
    <citation type="journal article" date="2015" name="Nature">
        <title>rRNA introns, odd ribosomes, and small enigmatic genomes across a large radiation of phyla.</title>
        <authorList>
            <person name="Brown C.T."/>
            <person name="Hug L.A."/>
            <person name="Thomas B.C."/>
            <person name="Sharon I."/>
            <person name="Castelle C.J."/>
            <person name="Singh A."/>
            <person name="Wilkins M.J."/>
            <person name="Williams K.H."/>
            <person name="Banfield J.F."/>
        </authorList>
    </citation>
    <scope>NUCLEOTIDE SEQUENCE [LARGE SCALE GENOMIC DNA]</scope>
</reference>
<dbReference type="AlphaFoldDB" id="A0A0G0T4X7"/>
<dbReference type="EMBL" id="LBXN01000028">
    <property type="protein sequence ID" value="KKR32917.1"/>
    <property type="molecule type" value="Genomic_DNA"/>
</dbReference>
<evidence type="ECO:0000256" key="1">
    <source>
        <dbReference type="SAM" id="MobiDB-lite"/>
    </source>
</evidence>
<accession>A0A0G0T4X7</accession>
<gene>
    <name evidence="2" type="ORF">UT63_C0028G0006</name>
</gene>
<feature type="region of interest" description="Disordered" evidence="1">
    <location>
        <begin position="1"/>
        <end position="52"/>
    </location>
</feature>
<proteinExistence type="predicted"/>
<comment type="caution">
    <text evidence="2">The sequence shown here is derived from an EMBL/GenBank/DDBJ whole genome shotgun (WGS) entry which is preliminary data.</text>
</comment>
<dbReference type="Proteomes" id="UP000034539">
    <property type="component" value="Unassembled WGS sequence"/>
</dbReference>
<evidence type="ECO:0000313" key="3">
    <source>
        <dbReference type="Proteomes" id="UP000034539"/>
    </source>
</evidence>
<protein>
    <submittedName>
        <fullName evidence="2">Uncharacterized protein</fullName>
    </submittedName>
</protein>
<evidence type="ECO:0000313" key="2">
    <source>
        <dbReference type="EMBL" id="KKR32917.1"/>
    </source>
</evidence>
<organism evidence="2 3">
    <name type="scientific">Candidatus Gottesmanbacteria bacterium GW2011_GWC2_39_8</name>
    <dbReference type="NCBI Taxonomy" id="1618450"/>
    <lineage>
        <taxon>Bacteria</taxon>
        <taxon>Candidatus Gottesmaniibacteriota</taxon>
    </lineage>
</organism>
<sequence>MAYRNADGFIIPDPKEIETDKDVPNFDQDFRVTGSNPSKNVEISDEVRQAGH</sequence>